<reference evidence="11" key="1">
    <citation type="submission" date="2018-06" db="EMBL/GenBank/DDBJ databases">
        <authorList>
            <person name="Zhirakovskaya E."/>
        </authorList>
    </citation>
    <scope>NUCLEOTIDE SEQUENCE</scope>
</reference>
<dbReference type="SMART" id="SM00963">
    <property type="entry name" value="SRP54_N"/>
    <property type="match status" value="1"/>
</dbReference>
<evidence type="ECO:0000256" key="6">
    <source>
        <dbReference type="ARBA" id="ARBA00022801"/>
    </source>
</evidence>
<dbReference type="HAMAP" id="MF_00920">
    <property type="entry name" value="FtsY"/>
    <property type="match status" value="1"/>
</dbReference>
<dbReference type="SMART" id="SM00962">
    <property type="entry name" value="SRP54"/>
    <property type="match status" value="1"/>
</dbReference>
<dbReference type="Pfam" id="PF00448">
    <property type="entry name" value="SRP54"/>
    <property type="match status" value="1"/>
</dbReference>
<evidence type="ECO:0000256" key="9">
    <source>
        <dbReference type="ARBA" id="ARBA00023170"/>
    </source>
</evidence>
<dbReference type="PANTHER" id="PTHR43134:SF1">
    <property type="entry name" value="SIGNAL RECOGNITION PARTICLE RECEPTOR SUBUNIT ALPHA"/>
    <property type="match status" value="1"/>
</dbReference>
<evidence type="ECO:0000256" key="3">
    <source>
        <dbReference type="ARBA" id="ARBA00022475"/>
    </source>
</evidence>
<comment type="similarity">
    <text evidence="2">Belongs to the GTP-binding SRP family.</text>
</comment>
<dbReference type="PROSITE" id="PS00300">
    <property type="entry name" value="SRP54"/>
    <property type="match status" value="1"/>
</dbReference>
<protein>
    <submittedName>
        <fullName evidence="11">Signal recognition particle receptor FtsY</fullName>
    </submittedName>
</protein>
<evidence type="ECO:0000256" key="7">
    <source>
        <dbReference type="ARBA" id="ARBA00023134"/>
    </source>
</evidence>
<dbReference type="InterPro" id="IPR000897">
    <property type="entry name" value="SRP54_GTPase_dom"/>
</dbReference>
<dbReference type="SUPFAM" id="SSF52540">
    <property type="entry name" value="P-loop containing nucleoside triphosphate hydrolases"/>
    <property type="match status" value="1"/>
</dbReference>
<dbReference type="Pfam" id="PF02881">
    <property type="entry name" value="SRP54_N"/>
    <property type="match status" value="1"/>
</dbReference>
<evidence type="ECO:0000256" key="2">
    <source>
        <dbReference type="ARBA" id="ARBA00008531"/>
    </source>
</evidence>
<dbReference type="GO" id="GO:0005886">
    <property type="term" value="C:plasma membrane"/>
    <property type="evidence" value="ECO:0007669"/>
    <property type="project" value="UniProtKB-SubCell"/>
</dbReference>
<accession>A0A3B0QV50</accession>
<evidence type="ECO:0000256" key="4">
    <source>
        <dbReference type="ARBA" id="ARBA00022490"/>
    </source>
</evidence>
<feature type="domain" description="SRP54-type proteins GTP-binding" evidence="10">
    <location>
        <begin position="276"/>
        <end position="289"/>
    </location>
</feature>
<dbReference type="EMBL" id="UOEA01000060">
    <property type="protein sequence ID" value="VAV84162.1"/>
    <property type="molecule type" value="Genomic_DNA"/>
</dbReference>
<dbReference type="GO" id="GO:0005737">
    <property type="term" value="C:cytoplasm"/>
    <property type="evidence" value="ECO:0007669"/>
    <property type="project" value="UniProtKB-ARBA"/>
</dbReference>
<dbReference type="InterPro" id="IPR004390">
    <property type="entry name" value="SR_rcpt_FtsY"/>
</dbReference>
<evidence type="ECO:0000256" key="5">
    <source>
        <dbReference type="ARBA" id="ARBA00022741"/>
    </source>
</evidence>
<dbReference type="PANTHER" id="PTHR43134">
    <property type="entry name" value="SIGNAL RECOGNITION PARTICLE RECEPTOR SUBUNIT ALPHA"/>
    <property type="match status" value="1"/>
</dbReference>
<dbReference type="GO" id="GO:0005047">
    <property type="term" value="F:signal recognition particle binding"/>
    <property type="evidence" value="ECO:0007669"/>
    <property type="project" value="TreeGrafter"/>
</dbReference>
<dbReference type="GO" id="GO:0006614">
    <property type="term" value="P:SRP-dependent cotranslational protein targeting to membrane"/>
    <property type="evidence" value="ECO:0007669"/>
    <property type="project" value="InterPro"/>
</dbReference>
<dbReference type="InterPro" id="IPR036225">
    <property type="entry name" value="SRP/SRP_N"/>
</dbReference>
<dbReference type="InterPro" id="IPR027417">
    <property type="entry name" value="P-loop_NTPase"/>
</dbReference>
<dbReference type="Gene3D" id="3.40.50.300">
    <property type="entry name" value="P-loop containing nucleotide triphosphate hydrolases"/>
    <property type="match status" value="1"/>
</dbReference>
<keyword evidence="7" id="KW-0342">GTP-binding</keyword>
<evidence type="ECO:0000256" key="8">
    <source>
        <dbReference type="ARBA" id="ARBA00023136"/>
    </source>
</evidence>
<keyword evidence="8" id="KW-0472">Membrane</keyword>
<dbReference type="AlphaFoldDB" id="A0A3B0QV50"/>
<comment type="subcellular location">
    <subcellularLocation>
        <location evidence="1">Cell membrane</location>
        <topology evidence="1">Peripheral membrane protein</topology>
        <orientation evidence="1">Cytoplasmic side</orientation>
    </subcellularLocation>
</comment>
<dbReference type="InterPro" id="IPR042101">
    <property type="entry name" value="SRP54_N_sf"/>
</dbReference>
<dbReference type="SUPFAM" id="SSF47364">
    <property type="entry name" value="Domain of the SRP/SRP receptor G-proteins"/>
    <property type="match status" value="1"/>
</dbReference>
<evidence type="ECO:0000313" key="11">
    <source>
        <dbReference type="EMBL" id="VAV84162.1"/>
    </source>
</evidence>
<dbReference type="InterPro" id="IPR003593">
    <property type="entry name" value="AAA+_ATPase"/>
</dbReference>
<name>A0A3B0QV50_9ZZZZ</name>
<keyword evidence="6" id="KW-0378">Hydrolase</keyword>
<keyword evidence="3" id="KW-1003">Cell membrane</keyword>
<dbReference type="Gene3D" id="1.20.120.140">
    <property type="entry name" value="Signal recognition particle SRP54, nucleotide-binding domain"/>
    <property type="match status" value="1"/>
</dbReference>
<keyword evidence="9 11" id="KW-0675">Receptor</keyword>
<dbReference type="GO" id="GO:0005525">
    <property type="term" value="F:GTP binding"/>
    <property type="evidence" value="ECO:0007669"/>
    <property type="project" value="UniProtKB-KW"/>
</dbReference>
<dbReference type="FunFam" id="3.40.50.300:FF:000053">
    <property type="entry name" value="Signal recognition particle receptor FtsY"/>
    <property type="match status" value="1"/>
</dbReference>
<proteinExistence type="inferred from homology"/>
<keyword evidence="4" id="KW-0963">Cytoplasm</keyword>
<evidence type="ECO:0000259" key="10">
    <source>
        <dbReference type="PROSITE" id="PS00300"/>
    </source>
</evidence>
<dbReference type="SMART" id="SM00382">
    <property type="entry name" value="AAA"/>
    <property type="match status" value="1"/>
</dbReference>
<gene>
    <name evidence="11" type="ORF">MNBD_DELTA01-788</name>
</gene>
<dbReference type="GO" id="GO:0003924">
    <property type="term" value="F:GTPase activity"/>
    <property type="evidence" value="ECO:0007669"/>
    <property type="project" value="TreeGrafter"/>
</dbReference>
<sequence>MAFGRLRSRLAKTHDAIMGGIQSVVGVGGKGDGKDSEVSMESLEEALIRADVGVNLSMEIVEELSRGSWRDTEGLRERLSEKVQGILRQVEGPLDVSVSATPYVIMVVGVNGVGKTTTVGKLATWLTDRGKTVMLGAGDTFRAAAVEQLEVWGKRVGCTVVKHHAGGDPGAVAFDTIKSARAKNIDVVILDTAGRLHTKVNLMEELKKIQRVVQREIPDAPHENLLVVDGSTGQNALDQARLFNQAVGVTGMVVTKLDGTAKGGIVIPIANELKVPIRFIGVGEGVDDMKEFYADEFTDALI</sequence>
<dbReference type="NCBIfam" id="TIGR00064">
    <property type="entry name" value="ftsY"/>
    <property type="match status" value="1"/>
</dbReference>
<dbReference type="CDD" id="cd17874">
    <property type="entry name" value="FtsY"/>
    <property type="match status" value="1"/>
</dbReference>
<dbReference type="InterPro" id="IPR013822">
    <property type="entry name" value="Signal_recog_particl_SRP54_hlx"/>
</dbReference>
<organism evidence="11">
    <name type="scientific">hydrothermal vent metagenome</name>
    <dbReference type="NCBI Taxonomy" id="652676"/>
    <lineage>
        <taxon>unclassified sequences</taxon>
        <taxon>metagenomes</taxon>
        <taxon>ecological metagenomes</taxon>
    </lineage>
</organism>
<evidence type="ECO:0000256" key="1">
    <source>
        <dbReference type="ARBA" id="ARBA00004413"/>
    </source>
</evidence>
<keyword evidence="5" id="KW-0547">Nucleotide-binding</keyword>